<evidence type="ECO:0000313" key="1">
    <source>
        <dbReference type="EMBL" id="VXD06922.1"/>
    </source>
</evidence>
<dbReference type="EMBL" id="CABWMV010000026">
    <property type="protein sequence ID" value="VXD06922.1"/>
    <property type="molecule type" value="Genomic_DNA"/>
</dbReference>
<name>A0A654DNC6_SPHMU</name>
<gene>
    <name evidence="1" type="ORF">SPHINGO8BC_70215</name>
</gene>
<dbReference type="AlphaFoldDB" id="A0A654DNC6"/>
<protein>
    <submittedName>
        <fullName evidence="1">Uncharacterized protein</fullName>
    </submittedName>
</protein>
<sequence>MGETIDEGIIEGYIPMSVVKFDFKMEMAVDENQYKYVMESSC</sequence>
<organism evidence="1 2">
    <name type="scientific">Sphingobacterium multivorum</name>
    <dbReference type="NCBI Taxonomy" id="28454"/>
    <lineage>
        <taxon>Bacteria</taxon>
        <taxon>Pseudomonadati</taxon>
        <taxon>Bacteroidota</taxon>
        <taxon>Sphingobacteriia</taxon>
        <taxon>Sphingobacteriales</taxon>
        <taxon>Sphingobacteriaceae</taxon>
        <taxon>Sphingobacterium</taxon>
    </lineage>
</organism>
<dbReference type="Proteomes" id="UP000432350">
    <property type="component" value="Unassembled WGS sequence"/>
</dbReference>
<proteinExistence type="predicted"/>
<reference evidence="1 2" key="1">
    <citation type="submission" date="2019-10" db="EMBL/GenBank/DDBJ databases">
        <authorList>
            <person name="Karimi E."/>
        </authorList>
    </citation>
    <scope>NUCLEOTIDE SEQUENCE [LARGE SCALE GENOMIC DNA]</scope>
    <source>
        <strain evidence="1">Sphingobacterium sp. 8BC</strain>
    </source>
</reference>
<evidence type="ECO:0000313" key="2">
    <source>
        <dbReference type="Proteomes" id="UP000432350"/>
    </source>
</evidence>
<accession>A0A654DNC6</accession>